<evidence type="ECO:0008006" key="6">
    <source>
        <dbReference type="Google" id="ProtNLM"/>
    </source>
</evidence>
<dbReference type="Gene3D" id="3.90.1750.20">
    <property type="entry name" value="Putative Large Serine Recombinase, Chain B, Domain 2"/>
    <property type="match status" value="1"/>
</dbReference>
<dbReference type="InterPro" id="IPR006119">
    <property type="entry name" value="Resolv_N"/>
</dbReference>
<feature type="domain" description="Recombinase" evidence="3">
    <location>
        <begin position="149"/>
        <end position="294"/>
    </location>
</feature>
<dbReference type="AlphaFoldDB" id="T0IDF1"/>
<gene>
    <name evidence="4" type="ORF">L284_18990</name>
</gene>
<dbReference type="InterPro" id="IPR038109">
    <property type="entry name" value="DNA_bind_recomb_sf"/>
</dbReference>
<dbReference type="PATRIC" id="fig|1096930.3.peg.3745"/>
<evidence type="ECO:0000313" key="5">
    <source>
        <dbReference type="Proteomes" id="UP000015527"/>
    </source>
</evidence>
<evidence type="ECO:0000259" key="2">
    <source>
        <dbReference type="PROSITE" id="PS51736"/>
    </source>
</evidence>
<dbReference type="PANTHER" id="PTHR30461">
    <property type="entry name" value="DNA-INVERTASE FROM LAMBDOID PROPHAGE"/>
    <property type="match status" value="1"/>
</dbReference>
<dbReference type="Pfam" id="PF13408">
    <property type="entry name" value="Zn_ribbon_recom"/>
    <property type="match status" value="1"/>
</dbReference>
<dbReference type="EMBL" id="ATHL01000127">
    <property type="protein sequence ID" value="EQB09690.1"/>
    <property type="molecule type" value="Genomic_DNA"/>
</dbReference>
<keyword evidence="5" id="KW-1185">Reference proteome</keyword>
<dbReference type="Proteomes" id="UP000015527">
    <property type="component" value="Unassembled WGS sequence"/>
</dbReference>
<sequence length="540" mass="59886">MRTAIYARFSSQLQKDSSIEDQVRVCTERAEREGWTVTAVFSDYAMSGAVRDRPGLNSLIEHIRAGGADQILAEAIDRLSRDQEDLAGIHKRVRFLGARIFTLSEGPIDELQIGFKGTMASLFRKDLADKIKRGQGGRVAAGRTPGNIVYGYRKVHRLDSRGEAERGLREIDPEQAEIVRRVYAEYIAGESPLAIARRLNAEGIPSPSGGTWNVSAINGDAVRGNGLLCNEIYIGQLVYNRTTMVRDPDTRKRVPRVNPAEQWQRQDVPHLRIVDDESWEAVRRRKSLRENWDFNKQRRPKRLLSGLVKCGQCGGAIVVIGSEKWGCANTRRAGTCTNRRTIDSTVLESRVLAGLRKELLSPERVSLVVKAYHQHRARLDREAFEAAATNRKRIDELEKQISNLVSAIAAGAADVPEIVEALQRAKAEREQLTEAIGSANAAQVISLHPAIAEAYRNAVEDITRHLNGEEESARTARSALRTLIDAVILTPKENGRGLHIDLQGRLENVVSLATGEAPMEREGMLQVVAEEGLEPPTRGL</sequence>
<dbReference type="Pfam" id="PF00239">
    <property type="entry name" value="Resolvase"/>
    <property type="match status" value="1"/>
</dbReference>
<feature type="domain" description="Resolvase/invertase-type recombinase catalytic" evidence="2">
    <location>
        <begin position="2"/>
        <end position="145"/>
    </location>
</feature>
<organism evidence="4 5">
    <name type="scientific">Novosphingobium lindaniclasticum LE124</name>
    <dbReference type="NCBI Taxonomy" id="1096930"/>
    <lineage>
        <taxon>Bacteria</taxon>
        <taxon>Pseudomonadati</taxon>
        <taxon>Pseudomonadota</taxon>
        <taxon>Alphaproteobacteria</taxon>
        <taxon>Sphingomonadales</taxon>
        <taxon>Sphingomonadaceae</taxon>
        <taxon>Novosphingobium</taxon>
    </lineage>
</organism>
<dbReference type="RefSeq" id="WP_021235547.1">
    <property type="nucleotide sequence ID" value="NZ_ATHL01000127.1"/>
</dbReference>
<dbReference type="InterPro" id="IPR036162">
    <property type="entry name" value="Resolvase-like_N_sf"/>
</dbReference>
<dbReference type="Gene3D" id="3.40.50.1390">
    <property type="entry name" value="Resolvase, N-terminal catalytic domain"/>
    <property type="match status" value="1"/>
</dbReference>
<dbReference type="SMART" id="SM00857">
    <property type="entry name" value="Resolvase"/>
    <property type="match status" value="1"/>
</dbReference>
<dbReference type="PROSITE" id="PS51736">
    <property type="entry name" value="RECOMBINASES_3"/>
    <property type="match status" value="1"/>
</dbReference>
<dbReference type="GO" id="GO:0000150">
    <property type="term" value="F:DNA strand exchange activity"/>
    <property type="evidence" value="ECO:0007669"/>
    <property type="project" value="InterPro"/>
</dbReference>
<dbReference type="InterPro" id="IPR011109">
    <property type="entry name" value="DNA_bind_recombinase_dom"/>
</dbReference>
<comment type="caution">
    <text evidence="4">The sequence shown here is derived from an EMBL/GenBank/DDBJ whole genome shotgun (WGS) entry which is preliminary data.</text>
</comment>
<dbReference type="CDD" id="cd00338">
    <property type="entry name" value="Ser_Recombinase"/>
    <property type="match status" value="1"/>
</dbReference>
<dbReference type="eggNOG" id="COG1961">
    <property type="taxonomic scope" value="Bacteria"/>
</dbReference>
<protein>
    <recommendedName>
        <fullName evidence="6">Resolvase</fullName>
    </recommendedName>
</protein>
<dbReference type="InterPro" id="IPR025827">
    <property type="entry name" value="Zn_ribbon_recom_dom"/>
</dbReference>
<reference evidence="4 5" key="1">
    <citation type="journal article" date="2013" name="Genome Announc.">
        <title>Genome Sequence of Novosphingobium lindaniclasticum LE124T, Isolated from a Hexachlorocyclohexane Dumpsite.</title>
        <authorList>
            <person name="Saxena A."/>
            <person name="Nayyar N."/>
            <person name="Sangwan N."/>
            <person name="Kumari R."/>
            <person name="Khurana J.P."/>
            <person name="Lal R."/>
        </authorList>
    </citation>
    <scope>NUCLEOTIDE SEQUENCE [LARGE SCALE GENOMIC DNA]</scope>
    <source>
        <strain evidence="4 5">LE124</strain>
    </source>
</reference>
<evidence type="ECO:0000313" key="4">
    <source>
        <dbReference type="EMBL" id="EQB09690.1"/>
    </source>
</evidence>
<keyword evidence="1" id="KW-0175">Coiled coil</keyword>
<dbReference type="PROSITE" id="PS51737">
    <property type="entry name" value="RECOMBINASE_DNA_BIND"/>
    <property type="match status" value="1"/>
</dbReference>
<evidence type="ECO:0000259" key="3">
    <source>
        <dbReference type="PROSITE" id="PS51737"/>
    </source>
</evidence>
<evidence type="ECO:0000256" key="1">
    <source>
        <dbReference type="SAM" id="Coils"/>
    </source>
</evidence>
<accession>T0IDF1</accession>
<dbReference type="PANTHER" id="PTHR30461:SF23">
    <property type="entry name" value="DNA RECOMBINASE-RELATED"/>
    <property type="match status" value="1"/>
</dbReference>
<name>T0IDF1_9SPHN</name>
<dbReference type="OrthoDB" id="7277848at2"/>
<proteinExistence type="predicted"/>
<dbReference type="GO" id="GO:0003677">
    <property type="term" value="F:DNA binding"/>
    <property type="evidence" value="ECO:0007669"/>
    <property type="project" value="InterPro"/>
</dbReference>
<dbReference type="InterPro" id="IPR050639">
    <property type="entry name" value="SSR_resolvase"/>
</dbReference>
<dbReference type="Pfam" id="PF07508">
    <property type="entry name" value="Recombinase"/>
    <property type="match status" value="1"/>
</dbReference>
<dbReference type="SUPFAM" id="SSF53041">
    <property type="entry name" value="Resolvase-like"/>
    <property type="match status" value="1"/>
</dbReference>
<feature type="coiled-coil region" evidence="1">
    <location>
        <begin position="387"/>
        <end position="442"/>
    </location>
</feature>